<keyword evidence="1" id="KW-1133">Transmembrane helix</keyword>
<evidence type="ECO:0000313" key="2">
    <source>
        <dbReference type="EMBL" id="OBZ73243.1"/>
    </source>
</evidence>
<keyword evidence="1" id="KW-0812">Transmembrane</keyword>
<sequence>MPTEAAANRLASLLKVDDAPLWYRYVDGTYTPWDGELFANPNYDSDDSDSEEDYLEEEYDEEYDEEEYDEEGLDVVEAEEEFANEKGVASDNVEHSGDKACAAVLQVCTIAVIVLCMFTSLLSRYSAQIVE</sequence>
<reference evidence="2 3" key="1">
    <citation type="submission" date="2016-03" db="EMBL/GenBank/DDBJ databases">
        <title>Whole genome sequencing of Grifola frondosa 9006-11.</title>
        <authorList>
            <person name="Min B."/>
            <person name="Park H."/>
            <person name="Kim J.-G."/>
            <person name="Cho H."/>
            <person name="Oh Y.-L."/>
            <person name="Kong W.-S."/>
            <person name="Choi I.-G."/>
        </authorList>
    </citation>
    <scope>NUCLEOTIDE SEQUENCE [LARGE SCALE GENOMIC DNA]</scope>
    <source>
        <strain evidence="2 3">9006-11</strain>
    </source>
</reference>
<gene>
    <name evidence="2" type="ORF">A0H81_06859</name>
</gene>
<proteinExistence type="predicted"/>
<protein>
    <submittedName>
        <fullName evidence="2">Uncharacterized protein</fullName>
    </submittedName>
</protein>
<dbReference type="Proteomes" id="UP000092993">
    <property type="component" value="Unassembled WGS sequence"/>
</dbReference>
<evidence type="ECO:0000256" key="1">
    <source>
        <dbReference type="SAM" id="Phobius"/>
    </source>
</evidence>
<keyword evidence="1" id="KW-0472">Membrane</keyword>
<comment type="caution">
    <text evidence="2">The sequence shown here is derived from an EMBL/GenBank/DDBJ whole genome shotgun (WGS) entry which is preliminary data.</text>
</comment>
<feature type="transmembrane region" description="Helical" evidence="1">
    <location>
        <begin position="103"/>
        <end position="122"/>
    </location>
</feature>
<accession>A0A1C7M8K4</accession>
<dbReference type="AlphaFoldDB" id="A0A1C7M8K4"/>
<evidence type="ECO:0000313" key="3">
    <source>
        <dbReference type="Proteomes" id="UP000092993"/>
    </source>
</evidence>
<organism evidence="2 3">
    <name type="scientific">Grifola frondosa</name>
    <name type="common">Maitake</name>
    <name type="synonym">Polyporus frondosus</name>
    <dbReference type="NCBI Taxonomy" id="5627"/>
    <lineage>
        <taxon>Eukaryota</taxon>
        <taxon>Fungi</taxon>
        <taxon>Dikarya</taxon>
        <taxon>Basidiomycota</taxon>
        <taxon>Agaricomycotina</taxon>
        <taxon>Agaricomycetes</taxon>
        <taxon>Polyporales</taxon>
        <taxon>Grifolaceae</taxon>
        <taxon>Grifola</taxon>
    </lineage>
</organism>
<keyword evidence="3" id="KW-1185">Reference proteome</keyword>
<name>A0A1C7M8K4_GRIFR</name>
<dbReference type="EMBL" id="LUGG01000007">
    <property type="protein sequence ID" value="OBZ73243.1"/>
    <property type="molecule type" value="Genomic_DNA"/>
</dbReference>